<name>A0AAE0TBA0_9BIVA</name>
<evidence type="ECO:0000256" key="1">
    <source>
        <dbReference type="SAM" id="MobiDB-lite"/>
    </source>
</evidence>
<accession>A0AAE0TBA0</accession>
<gene>
    <name evidence="2" type="ORF">CHS0354_002221</name>
</gene>
<comment type="caution">
    <text evidence="2">The sequence shown here is derived from an EMBL/GenBank/DDBJ whole genome shotgun (WGS) entry which is preliminary data.</text>
</comment>
<dbReference type="EMBL" id="JAEAOA010000195">
    <property type="protein sequence ID" value="KAK3607250.1"/>
    <property type="molecule type" value="Genomic_DNA"/>
</dbReference>
<proteinExistence type="predicted"/>
<protein>
    <submittedName>
        <fullName evidence="2">Uncharacterized protein</fullName>
    </submittedName>
</protein>
<reference evidence="2" key="1">
    <citation type="journal article" date="2021" name="Genome Biol. Evol.">
        <title>A High-Quality Reference Genome for a Parasitic Bivalve with Doubly Uniparental Inheritance (Bivalvia: Unionida).</title>
        <authorList>
            <person name="Smith C.H."/>
        </authorList>
    </citation>
    <scope>NUCLEOTIDE SEQUENCE</scope>
    <source>
        <strain evidence="2">CHS0354</strain>
    </source>
</reference>
<keyword evidence="3" id="KW-1185">Reference proteome</keyword>
<feature type="region of interest" description="Disordered" evidence="1">
    <location>
        <begin position="36"/>
        <end position="57"/>
    </location>
</feature>
<dbReference type="Proteomes" id="UP001195483">
    <property type="component" value="Unassembled WGS sequence"/>
</dbReference>
<reference evidence="2" key="3">
    <citation type="submission" date="2023-05" db="EMBL/GenBank/DDBJ databases">
        <authorList>
            <person name="Smith C.H."/>
        </authorList>
    </citation>
    <scope>NUCLEOTIDE SEQUENCE</scope>
    <source>
        <strain evidence="2">CHS0354</strain>
        <tissue evidence="2">Mantle</tissue>
    </source>
</reference>
<reference evidence="2" key="2">
    <citation type="journal article" date="2021" name="Genome Biol. Evol.">
        <title>Developing a high-quality reference genome for a parasitic bivalve with doubly uniparental inheritance (Bivalvia: Unionida).</title>
        <authorList>
            <person name="Smith C.H."/>
        </authorList>
    </citation>
    <scope>NUCLEOTIDE SEQUENCE</scope>
    <source>
        <strain evidence="2">CHS0354</strain>
        <tissue evidence="2">Mantle</tissue>
    </source>
</reference>
<organism evidence="2 3">
    <name type="scientific">Potamilus streckersoni</name>
    <dbReference type="NCBI Taxonomy" id="2493646"/>
    <lineage>
        <taxon>Eukaryota</taxon>
        <taxon>Metazoa</taxon>
        <taxon>Spiralia</taxon>
        <taxon>Lophotrochozoa</taxon>
        <taxon>Mollusca</taxon>
        <taxon>Bivalvia</taxon>
        <taxon>Autobranchia</taxon>
        <taxon>Heteroconchia</taxon>
        <taxon>Palaeoheterodonta</taxon>
        <taxon>Unionida</taxon>
        <taxon>Unionoidea</taxon>
        <taxon>Unionidae</taxon>
        <taxon>Ambleminae</taxon>
        <taxon>Lampsilini</taxon>
        <taxon>Potamilus</taxon>
    </lineage>
</organism>
<feature type="compositionally biased region" description="Gly residues" evidence="1">
    <location>
        <begin position="48"/>
        <end position="57"/>
    </location>
</feature>
<dbReference type="AlphaFoldDB" id="A0AAE0TBA0"/>
<evidence type="ECO:0000313" key="3">
    <source>
        <dbReference type="Proteomes" id="UP001195483"/>
    </source>
</evidence>
<evidence type="ECO:0000313" key="2">
    <source>
        <dbReference type="EMBL" id="KAK3607250.1"/>
    </source>
</evidence>
<sequence length="57" mass="6153">MARLQDNTGTLTTDWADYTTHTSHKANEALFEENGPPPHYTSTLGFQFGTGGLGPQA</sequence>